<sequence length="465" mass="53138">LKWMVVQPWCPRFTFHSRRKTRRRAVDQGRNCAHRRPTTGCIHLSPRFCRLVIVVTMRGGLRRLLFQLASTPDDDLTRRSLPVLHRSLLPVLSFVSSLYGFSLSIRRNLYRCGLLRKHSLPVPVVSVGNLTWGGNGKTPMTEFLARLFTDAGISPLILTRGYAGGDEAAMLHRHLSMFPVKLGIGAKRVAVATHFFERYGYVCYSNILLEKFSSMREHGTYSVKNKIGVTILDDGMQHLCILRDLDIVMVNGMMPWGNGHLLPRGTLREPLEAIQRADVGVIHHADLVSDRELKTIETTMLNMKGTLPIFFSRLAPSCFLDIQNVRSPLPLRMVEKKVVLCVSSIGFPSAFSQAVKKMGPLHVDELDFMDHHFLQQDDIELIRQQLIKLEDKFQMKAVVIVTEKDYDRDPTILRELHEFQILVLCSSLEIMPFAGRTQENFEERLMKLLHRKIVDMQCQILNPIC</sequence>
<evidence type="ECO:0000313" key="10">
    <source>
        <dbReference type="EMBL" id="JAT41318.1"/>
    </source>
</evidence>
<comment type="pathway">
    <text evidence="1">Glycolipid biosynthesis; lipid IV(A) biosynthesis; lipid IV(A) from (3R)-3-hydroxytetradecanoyl-[acyl-carrier-protein] and UDP-N-acetyl-alpha-D-glucosamine: step 6/6.</text>
</comment>
<dbReference type="GO" id="GO:0009245">
    <property type="term" value="P:lipid A biosynthetic process"/>
    <property type="evidence" value="ECO:0007669"/>
    <property type="project" value="UniProtKB-KW"/>
</dbReference>
<reference evidence="11" key="1">
    <citation type="submission" date="2015-07" db="EMBL/GenBank/DDBJ databases">
        <title>Transcriptome Assembly of Anthurium amnicola.</title>
        <authorList>
            <person name="Suzuki J."/>
        </authorList>
    </citation>
    <scope>NUCLEOTIDE SEQUENCE</scope>
</reference>
<dbReference type="EMBL" id="GDJX01022829">
    <property type="protein sequence ID" value="JAT45107.1"/>
    <property type="molecule type" value="Transcribed_RNA"/>
</dbReference>
<organism evidence="11">
    <name type="scientific">Anthurium amnicola</name>
    <dbReference type="NCBI Taxonomy" id="1678845"/>
    <lineage>
        <taxon>Eukaryota</taxon>
        <taxon>Viridiplantae</taxon>
        <taxon>Streptophyta</taxon>
        <taxon>Embryophyta</taxon>
        <taxon>Tracheophyta</taxon>
        <taxon>Spermatophyta</taxon>
        <taxon>Magnoliopsida</taxon>
        <taxon>Liliopsida</taxon>
        <taxon>Araceae</taxon>
        <taxon>Pothoideae</taxon>
        <taxon>Potheae</taxon>
        <taxon>Anthurium</taxon>
    </lineage>
</organism>
<protein>
    <recommendedName>
        <fullName evidence="2">tetraacyldisaccharide 4'-kinase</fullName>
        <ecNumber evidence="2">2.7.1.130</ecNumber>
    </recommendedName>
</protein>
<feature type="non-terminal residue" evidence="11">
    <location>
        <position position="1"/>
    </location>
</feature>
<name>A0A1D1XRU7_9ARAE</name>
<dbReference type="GO" id="GO:0005524">
    <property type="term" value="F:ATP binding"/>
    <property type="evidence" value="ECO:0007669"/>
    <property type="project" value="UniProtKB-KW"/>
</dbReference>
<dbReference type="EMBL" id="GDJX01026618">
    <property type="protein sequence ID" value="JAT41318.1"/>
    <property type="molecule type" value="Transcribed_RNA"/>
</dbReference>
<accession>A0A1D1XRU7</accession>
<keyword evidence="9" id="KW-0443">Lipid metabolism</keyword>
<dbReference type="InterPro" id="IPR003758">
    <property type="entry name" value="LpxK"/>
</dbReference>
<dbReference type="AlphaFoldDB" id="A0A1D1XRU7"/>
<keyword evidence="8" id="KW-0067">ATP-binding</keyword>
<dbReference type="PANTHER" id="PTHR42724:SF1">
    <property type="entry name" value="TETRAACYLDISACCHARIDE 4'-KINASE, MITOCHONDRIAL-RELATED"/>
    <property type="match status" value="1"/>
</dbReference>
<keyword evidence="6" id="KW-0547">Nucleotide-binding</keyword>
<keyword evidence="4" id="KW-0441">Lipid A biosynthesis</keyword>
<dbReference type="EC" id="2.7.1.130" evidence="2"/>
<dbReference type="HAMAP" id="MF_00409">
    <property type="entry name" value="LpxK"/>
    <property type="match status" value="1"/>
</dbReference>
<evidence type="ECO:0000256" key="9">
    <source>
        <dbReference type="ARBA" id="ARBA00023098"/>
    </source>
</evidence>
<evidence type="ECO:0000256" key="8">
    <source>
        <dbReference type="ARBA" id="ARBA00022840"/>
    </source>
</evidence>
<evidence type="ECO:0000256" key="2">
    <source>
        <dbReference type="ARBA" id="ARBA00012071"/>
    </source>
</evidence>
<evidence type="ECO:0000256" key="5">
    <source>
        <dbReference type="ARBA" id="ARBA00022679"/>
    </source>
</evidence>
<evidence type="ECO:0000256" key="7">
    <source>
        <dbReference type="ARBA" id="ARBA00022777"/>
    </source>
</evidence>
<evidence type="ECO:0000256" key="4">
    <source>
        <dbReference type="ARBA" id="ARBA00022556"/>
    </source>
</evidence>
<evidence type="ECO:0000313" key="11">
    <source>
        <dbReference type="EMBL" id="JAT45107.1"/>
    </source>
</evidence>
<dbReference type="GO" id="GO:0016020">
    <property type="term" value="C:membrane"/>
    <property type="evidence" value="ECO:0007669"/>
    <property type="project" value="GOC"/>
</dbReference>
<evidence type="ECO:0000256" key="3">
    <source>
        <dbReference type="ARBA" id="ARBA00022516"/>
    </source>
</evidence>
<keyword evidence="3" id="KW-0444">Lipid biosynthesis</keyword>
<evidence type="ECO:0000256" key="1">
    <source>
        <dbReference type="ARBA" id="ARBA00004870"/>
    </source>
</evidence>
<dbReference type="UniPathway" id="UPA00359">
    <property type="reaction ID" value="UER00482"/>
</dbReference>
<gene>
    <name evidence="11" type="primary">lpxK_6</name>
    <name evidence="10" type="synonym">lpxK_2</name>
    <name evidence="11" type="ORF">g.79221</name>
    <name evidence="10" type="ORF">g.79228</name>
</gene>
<proteinExistence type="inferred from homology"/>
<dbReference type="PANTHER" id="PTHR42724">
    <property type="entry name" value="TETRAACYLDISACCHARIDE 4'-KINASE"/>
    <property type="match status" value="1"/>
</dbReference>
<dbReference type="Pfam" id="PF02606">
    <property type="entry name" value="LpxK"/>
    <property type="match status" value="1"/>
</dbReference>
<evidence type="ECO:0000256" key="6">
    <source>
        <dbReference type="ARBA" id="ARBA00022741"/>
    </source>
</evidence>
<keyword evidence="7 11" id="KW-0418">Kinase</keyword>
<keyword evidence="5" id="KW-0808">Transferase</keyword>
<dbReference type="GO" id="GO:0009029">
    <property type="term" value="F:lipid-A 4'-kinase activity"/>
    <property type="evidence" value="ECO:0007669"/>
    <property type="project" value="UniProtKB-EC"/>
</dbReference>